<protein>
    <submittedName>
        <fullName evidence="1">Uncharacterized protein</fullName>
    </submittedName>
</protein>
<dbReference type="InParanoid" id="A2F856"/>
<dbReference type="Proteomes" id="UP000001542">
    <property type="component" value="Unassembled WGS sequence"/>
</dbReference>
<dbReference type="SMR" id="A2F856"/>
<dbReference type="RefSeq" id="XP_001311862.1">
    <property type="nucleotide sequence ID" value="XM_001311861.1"/>
</dbReference>
<dbReference type="OrthoDB" id="10611795at2759"/>
<name>A2F856_TRIV3</name>
<reference evidence="1" key="2">
    <citation type="journal article" date="2007" name="Science">
        <title>Draft genome sequence of the sexually transmitted pathogen Trichomonas vaginalis.</title>
        <authorList>
            <person name="Carlton J.M."/>
            <person name="Hirt R.P."/>
            <person name="Silva J.C."/>
            <person name="Delcher A.L."/>
            <person name="Schatz M."/>
            <person name="Zhao Q."/>
            <person name="Wortman J.R."/>
            <person name="Bidwell S.L."/>
            <person name="Alsmark U.C.M."/>
            <person name="Besteiro S."/>
            <person name="Sicheritz-Ponten T."/>
            <person name="Noel C.J."/>
            <person name="Dacks J.B."/>
            <person name="Foster P.G."/>
            <person name="Simillion C."/>
            <person name="Van de Peer Y."/>
            <person name="Miranda-Saavedra D."/>
            <person name="Barton G.J."/>
            <person name="Westrop G.D."/>
            <person name="Mueller S."/>
            <person name="Dessi D."/>
            <person name="Fiori P.L."/>
            <person name="Ren Q."/>
            <person name="Paulsen I."/>
            <person name="Zhang H."/>
            <person name="Bastida-Corcuera F.D."/>
            <person name="Simoes-Barbosa A."/>
            <person name="Brown M.T."/>
            <person name="Hayes R.D."/>
            <person name="Mukherjee M."/>
            <person name="Okumura C.Y."/>
            <person name="Schneider R."/>
            <person name="Smith A.J."/>
            <person name="Vanacova S."/>
            <person name="Villalvazo M."/>
            <person name="Haas B.J."/>
            <person name="Pertea M."/>
            <person name="Feldblyum T.V."/>
            <person name="Utterback T.R."/>
            <person name="Shu C.L."/>
            <person name="Osoegawa K."/>
            <person name="de Jong P.J."/>
            <person name="Hrdy I."/>
            <person name="Horvathova L."/>
            <person name="Zubacova Z."/>
            <person name="Dolezal P."/>
            <person name="Malik S.B."/>
            <person name="Logsdon J.M. Jr."/>
            <person name="Henze K."/>
            <person name="Gupta A."/>
            <person name="Wang C.C."/>
            <person name="Dunne R.L."/>
            <person name="Upcroft J.A."/>
            <person name="Upcroft P."/>
            <person name="White O."/>
            <person name="Salzberg S.L."/>
            <person name="Tang P."/>
            <person name="Chiu C.-H."/>
            <person name="Lee Y.-S."/>
            <person name="Embley T.M."/>
            <person name="Coombs G.H."/>
            <person name="Mottram J.C."/>
            <person name="Tachezy J."/>
            <person name="Fraser-Liggett C.M."/>
            <person name="Johnson P.J."/>
        </authorList>
    </citation>
    <scope>NUCLEOTIDE SEQUENCE [LARGE SCALE GENOMIC DNA]</scope>
    <source>
        <strain evidence="1">G3</strain>
    </source>
</reference>
<evidence type="ECO:0000313" key="1">
    <source>
        <dbReference type="EMBL" id="EAX98932.1"/>
    </source>
</evidence>
<keyword evidence="2" id="KW-1185">Reference proteome</keyword>
<reference evidence="1" key="1">
    <citation type="submission" date="2006-10" db="EMBL/GenBank/DDBJ databases">
        <authorList>
            <person name="Amadeo P."/>
            <person name="Zhao Q."/>
            <person name="Wortman J."/>
            <person name="Fraser-Liggett C."/>
            <person name="Carlton J."/>
        </authorList>
    </citation>
    <scope>NUCLEOTIDE SEQUENCE</scope>
    <source>
        <strain evidence="1">G3</strain>
    </source>
</reference>
<gene>
    <name evidence="1" type="ORF">TVAG_242970</name>
</gene>
<dbReference type="VEuPathDB" id="TrichDB:TVAGG3_0282960"/>
<evidence type="ECO:0000313" key="2">
    <source>
        <dbReference type="Proteomes" id="UP000001542"/>
    </source>
</evidence>
<organism evidence="1 2">
    <name type="scientific">Trichomonas vaginalis (strain ATCC PRA-98 / G3)</name>
    <dbReference type="NCBI Taxonomy" id="412133"/>
    <lineage>
        <taxon>Eukaryota</taxon>
        <taxon>Metamonada</taxon>
        <taxon>Parabasalia</taxon>
        <taxon>Trichomonadida</taxon>
        <taxon>Trichomonadidae</taxon>
        <taxon>Trichomonas</taxon>
    </lineage>
</organism>
<dbReference type="AlphaFoldDB" id="A2F856"/>
<sequence>MDDKDESTVLKYISEIVGHPSKERRAESIVSLTEYLENIKANILQEKQKTVNYKTVDPSIYDDRAFMSLIILTYFGKVYEKEFVEKYEHFTEPIINSAKILINKLKKDATLLVDYEQFISDNNNIVSANKELNELKFYLKSIIAKIEYMISLNQISFLNDGLENSLASAFYKFDNNLKYIEHYPLDKALSFYLHHSAFKNMLGPICTVVAEGNVKSALISLSELTEAIFNEMSNHQLIGKIILYISIVRIVFEESYIKFSELNKYKKANGEFMEKCQEMSSKSIGELSNILPRSVTDYYPSEMSLKSIFVKNNIKLLTEFEYMFSPIDLIVHIYQACNELKVFFSSNSPIIADKELNVLLLGLLASSPPSNAIAIAKFVSHWRDFALKPETQPYIDNFIAAVNILYPLDGNLDDI</sequence>
<dbReference type="EMBL" id="DS113657">
    <property type="protein sequence ID" value="EAX98932.1"/>
    <property type="molecule type" value="Genomic_DNA"/>
</dbReference>
<accession>A2F856</accession>
<dbReference type="VEuPathDB" id="TrichDB:TVAG_242970"/>
<proteinExistence type="predicted"/>
<dbReference type="KEGG" id="tva:4756735"/>